<feature type="domain" description="Glutamyl/glutaminyl-tRNA synthetase class Ib catalytic" evidence="7">
    <location>
        <begin position="9"/>
        <end position="253"/>
    </location>
</feature>
<keyword evidence="1" id="KW-0436">Ligase</keyword>
<protein>
    <submittedName>
        <fullName evidence="8">Glutamyl-Q tRNA(Asp) synthetase</fullName>
    </submittedName>
</protein>
<dbReference type="PANTHER" id="PTHR43311:SF1">
    <property type="entry name" value="GLUTAMYL-Q TRNA(ASP) SYNTHETASE"/>
    <property type="match status" value="1"/>
</dbReference>
<dbReference type="PRINTS" id="PR00987">
    <property type="entry name" value="TRNASYNTHGLU"/>
</dbReference>
<dbReference type="GO" id="GO:0006424">
    <property type="term" value="P:glutamyl-tRNA aminoacylation"/>
    <property type="evidence" value="ECO:0007669"/>
    <property type="project" value="InterPro"/>
</dbReference>
<evidence type="ECO:0000256" key="3">
    <source>
        <dbReference type="ARBA" id="ARBA00022741"/>
    </source>
</evidence>
<reference evidence="8" key="1">
    <citation type="submission" date="2018-06" db="EMBL/GenBank/DDBJ databases">
        <authorList>
            <person name="Zhirakovskaya E."/>
        </authorList>
    </citation>
    <scope>NUCLEOTIDE SEQUENCE</scope>
</reference>
<dbReference type="InterPro" id="IPR020058">
    <property type="entry name" value="Glu/Gln-tRNA-synth_Ib_cat-dom"/>
</dbReference>
<dbReference type="AlphaFoldDB" id="A0A3B0WMM3"/>
<dbReference type="EMBL" id="UOFF01000036">
    <property type="protein sequence ID" value="VAW53603.1"/>
    <property type="molecule type" value="Genomic_DNA"/>
</dbReference>
<accession>A0A3B0WMM3</accession>
<dbReference type="InterPro" id="IPR022380">
    <property type="entry name" value="Glu-Q_tRNA(Asp)_Synthase"/>
</dbReference>
<dbReference type="GO" id="GO:0006400">
    <property type="term" value="P:tRNA modification"/>
    <property type="evidence" value="ECO:0007669"/>
    <property type="project" value="InterPro"/>
</dbReference>
<dbReference type="PANTHER" id="PTHR43311">
    <property type="entry name" value="GLUTAMATE--TRNA LIGASE"/>
    <property type="match status" value="1"/>
</dbReference>
<evidence type="ECO:0000256" key="2">
    <source>
        <dbReference type="ARBA" id="ARBA00022723"/>
    </source>
</evidence>
<dbReference type="InterPro" id="IPR000924">
    <property type="entry name" value="Glu/Gln-tRNA-synth"/>
</dbReference>
<dbReference type="SUPFAM" id="SSF52374">
    <property type="entry name" value="Nucleotidylyl transferase"/>
    <property type="match status" value="1"/>
</dbReference>
<dbReference type="NCBIfam" id="TIGR03838">
    <property type="entry name" value="queuosine_YadB"/>
    <property type="match status" value="1"/>
</dbReference>
<dbReference type="Pfam" id="PF00749">
    <property type="entry name" value="tRNA-synt_1c"/>
    <property type="match status" value="1"/>
</dbReference>
<sequence length="300" mass="33944">MHTRNSSYRGRFAPSPTGPLHKGSLVAAIASFLEAKSHRGKWLLRMEDVDELRNVKGAASSILRSLDAFGFEWDEDILYQTQRKDAYVHAIETLQKQNLVYPCTCSRKFIRAQAEQNKIKTGPFGNIYPGSCIHKKFTLLNPDDYAIRIKVTDQPIQFKDAILGSITHQLKTDLGDFIIRRRDGLFAYQLAVVVDDAFQNISHIVRGSDLLDSTTRQLYLQGCLSHPPPEYAHVPLMRCKKGDKLSKQTGAKSIGETADIPLIVGCLEFLGQNPPDTLKYESLDNVWQWALKNWQLDKLI</sequence>
<organism evidence="8">
    <name type="scientific">hydrothermal vent metagenome</name>
    <dbReference type="NCBI Taxonomy" id="652676"/>
    <lineage>
        <taxon>unclassified sequences</taxon>
        <taxon>metagenomes</taxon>
        <taxon>ecological metagenomes</taxon>
    </lineage>
</organism>
<evidence type="ECO:0000256" key="5">
    <source>
        <dbReference type="ARBA" id="ARBA00022840"/>
    </source>
</evidence>
<dbReference type="NCBIfam" id="NF004314">
    <property type="entry name" value="PRK05710.1-3"/>
    <property type="match status" value="1"/>
</dbReference>
<evidence type="ECO:0000313" key="8">
    <source>
        <dbReference type="EMBL" id="VAW53603.1"/>
    </source>
</evidence>
<dbReference type="InterPro" id="IPR049940">
    <property type="entry name" value="GluQ/Sye"/>
</dbReference>
<keyword evidence="3" id="KW-0547">Nucleotide-binding</keyword>
<keyword evidence="6" id="KW-0030">Aminoacyl-tRNA synthetase</keyword>
<dbReference type="GO" id="GO:0005524">
    <property type="term" value="F:ATP binding"/>
    <property type="evidence" value="ECO:0007669"/>
    <property type="project" value="UniProtKB-KW"/>
</dbReference>
<evidence type="ECO:0000259" key="7">
    <source>
        <dbReference type="Pfam" id="PF00749"/>
    </source>
</evidence>
<dbReference type="GO" id="GO:0005829">
    <property type="term" value="C:cytosol"/>
    <property type="evidence" value="ECO:0007669"/>
    <property type="project" value="TreeGrafter"/>
</dbReference>
<dbReference type="Gene3D" id="3.40.50.620">
    <property type="entry name" value="HUPs"/>
    <property type="match status" value="1"/>
</dbReference>
<gene>
    <name evidence="8" type="ORF">MNBD_GAMMA07-2768</name>
</gene>
<dbReference type="FunFam" id="3.40.50.620:FF:000093">
    <property type="entry name" value="Glutamyl-Q tRNA(Asp) synthetase"/>
    <property type="match status" value="1"/>
</dbReference>
<dbReference type="GO" id="GO:0004818">
    <property type="term" value="F:glutamate-tRNA ligase activity"/>
    <property type="evidence" value="ECO:0007669"/>
    <property type="project" value="TreeGrafter"/>
</dbReference>
<keyword evidence="4" id="KW-0862">Zinc</keyword>
<dbReference type="GO" id="GO:0008270">
    <property type="term" value="F:zinc ion binding"/>
    <property type="evidence" value="ECO:0007669"/>
    <property type="project" value="InterPro"/>
</dbReference>
<proteinExistence type="inferred from homology"/>
<evidence type="ECO:0000256" key="6">
    <source>
        <dbReference type="ARBA" id="ARBA00023146"/>
    </source>
</evidence>
<keyword evidence="2" id="KW-0479">Metal-binding</keyword>
<evidence type="ECO:0000256" key="1">
    <source>
        <dbReference type="ARBA" id="ARBA00022598"/>
    </source>
</evidence>
<name>A0A3B0WMM3_9ZZZZ</name>
<evidence type="ECO:0000256" key="4">
    <source>
        <dbReference type="ARBA" id="ARBA00022833"/>
    </source>
</evidence>
<dbReference type="InterPro" id="IPR014729">
    <property type="entry name" value="Rossmann-like_a/b/a_fold"/>
</dbReference>
<keyword evidence="5" id="KW-0067">ATP-binding</keyword>
<dbReference type="HAMAP" id="MF_01428">
    <property type="entry name" value="Glu_Q_tRNA_synth"/>
    <property type="match status" value="1"/>
</dbReference>